<proteinExistence type="predicted"/>
<sequence>MVRTGYSTKSVKYPVASADTQLVIHTLSMAGKRGSICGVSHTLKFFL</sequence>
<organism evidence="1 2">
    <name type="scientific">Gimesia panareensis</name>
    <dbReference type="NCBI Taxonomy" id="2527978"/>
    <lineage>
        <taxon>Bacteria</taxon>
        <taxon>Pseudomonadati</taxon>
        <taxon>Planctomycetota</taxon>
        <taxon>Planctomycetia</taxon>
        <taxon>Planctomycetales</taxon>
        <taxon>Planctomycetaceae</taxon>
        <taxon>Gimesia</taxon>
    </lineage>
</organism>
<dbReference type="Proteomes" id="UP000320839">
    <property type="component" value="Chromosome"/>
</dbReference>
<gene>
    <name evidence="1" type="ORF">Pan153_53880</name>
</gene>
<dbReference type="EMBL" id="CP036317">
    <property type="protein sequence ID" value="QDV20710.1"/>
    <property type="molecule type" value="Genomic_DNA"/>
</dbReference>
<protein>
    <submittedName>
        <fullName evidence="1">Uncharacterized protein</fullName>
    </submittedName>
</protein>
<dbReference type="AlphaFoldDB" id="A0A518FWQ5"/>
<evidence type="ECO:0000313" key="1">
    <source>
        <dbReference type="EMBL" id="QDV20710.1"/>
    </source>
</evidence>
<reference evidence="1 2" key="1">
    <citation type="submission" date="2019-02" db="EMBL/GenBank/DDBJ databases">
        <title>Deep-cultivation of Planctomycetes and their phenomic and genomic characterization uncovers novel biology.</title>
        <authorList>
            <person name="Wiegand S."/>
            <person name="Jogler M."/>
            <person name="Boedeker C."/>
            <person name="Pinto D."/>
            <person name="Vollmers J."/>
            <person name="Rivas-Marin E."/>
            <person name="Kohn T."/>
            <person name="Peeters S.H."/>
            <person name="Heuer A."/>
            <person name="Rast P."/>
            <person name="Oberbeckmann S."/>
            <person name="Bunk B."/>
            <person name="Jeske O."/>
            <person name="Meyerdierks A."/>
            <person name="Storesund J.E."/>
            <person name="Kallscheuer N."/>
            <person name="Luecker S."/>
            <person name="Lage O.M."/>
            <person name="Pohl T."/>
            <person name="Merkel B.J."/>
            <person name="Hornburger P."/>
            <person name="Mueller R.-W."/>
            <person name="Bruemmer F."/>
            <person name="Labrenz M."/>
            <person name="Spormann A.M."/>
            <person name="Op den Camp H."/>
            <person name="Overmann J."/>
            <person name="Amann R."/>
            <person name="Jetten M.S.M."/>
            <person name="Mascher T."/>
            <person name="Medema M.H."/>
            <person name="Devos D.P."/>
            <person name="Kaster A.-K."/>
            <person name="Ovreas L."/>
            <person name="Rohde M."/>
            <person name="Galperin M.Y."/>
            <person name="Jogler C."/>
        </authorList>
    </citation>
    <scope>NUCLEOTIDE SEQUENCE [LARGE SCALE GENOMIC DNA]</scope>
    <source>
        <strain evidence="1 2">Pan153</strain>
    </source>
</reference>
<evidence type="ECO:0000313" key="2">
    <source>
        <dbReference type="Proteomes" id="UP000320839"/>
    </source>
</evidence>
<name>A0A518FWQ5_9PLAN</name>
<accession>A0A518FWQ5</accession>